<gene>
    <name evidence="2" type="ORF">GcM3_207013</name>
</gene>
<proteinExistence type="predicted"/>
<dbReference type="EMBL" id="MCBQ01020706">
    <property type="protein sequence ID" value="RKF54749.1"/>
    <property type="molecule type" value="Genomic_DNA"/>
</dbReference>
<comment type="caution">
    <text evidence="2">The sequence shown here is derived from an EMBL/GenBank/DDBJ whole genome shotgun (WGS) entry which is preliminary data.</text>
</comment>
<evidence type="ECO:0000313" key="2">
    <source>
        <dbReference type="EMBL" id="RKF54749.1"/>
    </source>
</evidence>
<feature type="compositionally biased region" description="Polar residues" evidence="1">
    <location>
        <begin position="17"/>
        <end position="26"/>
    </location>
</feature>
<keyword evidence="3" id="KW-1185">Reference proteome</keyword>
<organism evidence="2 3">
    <name type="scientific">Golovinomyces cichoracearum</name>
    <dbReference type="NCBI Taxonomy" id="62708"/>
    <lineage>
        <taxon>Eukaryota</taxon>
        <taxon>Fungi</taxon>
        <taxon>Dikarya</taxon>
        <taxon>Ascomycota</taxon>
        <taxon>Pezizomycotina</taxon>
        <taxon>Leotiomycetes</taxon>
        <taxon>Erysiphales</taxon>
        <taxon>Erysiphaceae</taxon>
        <taxon>Golovinomyces</taxon>
    </lineage>
</organism>
<feature type="region of interest" description="Disordered" evidence="1">
    <location>
        <begin position="1"/>
        <end position="26"/>
    </location>
</feature>
<evidence type="ECO:0000313" key="3">
    <source>
        <dbReference type="Proteomes" id="UP000283383"/>
    </source>
</evidence>
<feature type="compositionally biased region" description="Basic and acidic residues" evidence="1">
    <location>
        <begin position="1"/>
        <end position="14"/>
    </location>
</feature>
<protein>
    <submittedName>
        <fullName evidence="2">Uncharacterized protein</fullName>
    </submittedName>
</protein>
<reference evidence="2 3" key="1">
    <citation type="journal article" date="2018" name="BMC Genomics">
        <title>Comparative genome analyses reveal sequence features reflecting distinct modes of host-adaptation between dicot and monocot powdery mildew.</title>
        <authorList>
            <person name="Wu Y."/>
            <person name="Ma X."/>
            <person name="Pan Z."/>
            <person name="Kale S.D."/>
            <person name="Song Y."/>
            <person name="King H."/>
            <person name="Zhang Q."/>
            <person name="Presley C."/>
            <person name="Deng X."/>
            <person name="Wei C.I."/>
            <person name="Xiao S."/>
        </authorList>
    </citation>
    <scope>NUCLEOTIDE SEQUENCE [LARGE SCALE GENOMIC DNA]</scope>
    <source>
        <strain evidence="2">UMSG3</strain>
    </source>
</reference>
<accession>A0A420HBE1</accession>
<name>A0A420HBE1_9PEZI</name>
<sequence>MLHDDINDSHHEIINENPLSTQKRSEQTLLTGLSRFEMKNLYPNTISDYNSLTIIMDHWE</sequence>
<dbReference type="Proteomes" id="UP000283383">
    <property type="component" value="Unassembled WGS sequence"/>
</dbReference>
<evidence type="ECO:0000256" key="1">
    <source>
        <dbReference type="SAM" id="MobiDB-lite"/>
    </source>
</evidence>
<dbReference type="AlphaFoldDB" id="A0A420HBE1"/>